<evidence type="ECO:0000313" key="3">
    <source>
        <dbReference type="WBParaSite" id="PSAMB.scaffold15size126113.g372.t1"/>
    </source>
</evidence>
<proteinExistence type="predicted"/>
<accession>A0A914V7E1</accession>
<name>A0A914V7E1_9BILA</name>
<dbReference type="AlphaFoldDB" id="A0A914V7E1"/>
<sequence>MRGRERAGGAQTEVVMGDWNNAAVKQVARSRPTRMPTAVDANEGRLRKLPASHSGRRSILDEAAAQRKLARISPVLARRPSAHVSNPIEATNLYDRRQPRSRLHHCHRLLATVVRIGHSAPSFAPKDYWSDRVSDHRVYLHEQSLSCLRSICQHCSVFDSD</sequence>
<dbReference type="Proteomes" id="UP000887566">
    <property type="component" value="Unplaced"/>
</dbReference>
<feature type="region of interest" description="Disordered" evidence="1">
    <location>
        <begin position="26"/>
        <end position="45"/>
    </location>
</feature>
<organism evidence="2 3">
    <name type="scientific">Plectus sambesii</name>
    <dbReference type="NCBI Taxonomy" id="2011161"/>
    <lineage>
        <taxon>Eukaryota</taxon>
        <taxon>Metazoa</taxon>
        <taxon>Ecdysozoa</taxon>
        <taxon>Nematoda</taxon>
        <taxon>Chromadorea</taxon>
        <taxon>Plectida</taxon>
        <taxon>Plectina</taxon>
        <taxon>Plectoidea</taxon>
        <taxon>Plectidae</taxon>
        <taxon>Plectus</taxon>
    </lineage>
</organism>
<evidence type="ECO:0000256" key="1">
    <source>
        <dbReference type="SAM" id="MobiDB-lite"/>
    </source>
</evidence>
<protein>
    <submittedName>
        <fullName evidence="3">Uncharacterized protein</fullName>
    </submittedName>
</protein>
<reference evidence="3" key="1">
    <citation type="submission" date="2022-11" db="UniProtKB">
        <authorList>
            <consortium name="WormBaseParasite"/>
        </authorList>
    </citation>
    <scope>IDENTIFICATION</scope>
</reference>
<evidence type="ECO:0000313" key="2">
    <source>
        <dbReference type="Proteomes" id="UP000887566"/>
    </source>
</evidence>
<keyword evidence="2" id="KW-1185">Reference proteome</keyword>
<dbReference type="WBParaSite" id="PSAMB.scaffold15size126113.g372.t1">
    <property type="protein sequence ID" value="PSAMB.scaffold15size126113.g372.t1"/>
    <property type="gene ID" value="PSAMB.scaffold15size126113.g372"/>
</dbReference>